<reference evidence="1 2" key="1">
    <citation type="submission" date="2013-08" db="EMBL/GenBank/DDBJ databases">
        <authorList>
            <consortium name="DOE Joint Genome Institute"/>
            <person name="Eisen J."/>
            <person name="Huntemann M."/>
            <person name="Han J."/>
            <person name="Chen A."/>
            <person name="Kyrpides N."/>
            <person name="Mavromatis K."/>
            <person name="Markowitz V."/>
            <person name="Palaniappan K."/>
            <person name="Ivanova N."/>
            <person name="Schaumberg A."/>
            <person name="Pati A."/>
            <person name="Liolios K."/>
            <person name="Nordberg H.P."/>
            <person name="Cantor M.N."/>
            <person name="Hua S.X."/>
            <person name="Woyke T."/>
        </authorList>
    </citation>
    <scope>NUCLEOTIDE SEQUENCE [LARGE SCALE GENOMIC DNA]</scope>
    <source>
        <strain evidence="1 2">DSM 2278</strain>
    </source>
</reference>
<name>W9DZM9_METTI</name>
<proteinExistence type="predicted"/>
<evidence type="ECO:0000313" key="2">
    <source>
        <dbReference type="Proteomes" id="UP000019483"/>
    </source>
</evidence>
<dbReference type="AlphaFoldDB" id="W9DZM9"/>
<dbReference type="EMBL" id="AZAJ01000001">
    <property type="protein sequence ID" value="ETA69142.1"/>
    <property type="molecule type" value="Genomic_DNA"/>
</dbReference>
<comment type="caution">
    <text evidence="1">The sequence shown here is derived from an EMBL/GenBank/DDBJ whole genome shotgun (WGS) entry which is preliminary data.</text>
</comment>
<keyword evidence="2" id="KW-1185">Reference proteome</keyword>
<dbReference type="Proteomes" id="UP000019483">
    <property type="component" value="Unassembled WGS sequence"/>
</dbReference>
<accession>W9DZM9</accession>
<organism evidence="1 2">
    <name type="scientific">Methanolobus tindarius DSM 2278</name>
    <dbReference type="NCBI Taxonomy" id="1090322"/>
    <lineage>
        <taxon>Archaea</taxon>
        <taxon>Methanobacteriati</taxon>
        <taxon>Methanobacteriota</taxon>
        <taxon>Stenosarchaea group</taxon>
        <taxon>Methanomicrobia</taxon>
        <taxon>Methanosarcinales</taxon>
        <taxon>Methanosarcinaceae</taxon>
        <taxon>Methanolobus</taxon>
    </lineage>
</organism>
<protein>
    <submittedName>
        <fullName evidence="1">Uncharacterized protein</fullName>
    </submittedName>
</protein>
<gene>
    <name evidence="1" type="ORF">MettiDRAFT_2636</name>
</gene>
<evidence type="ECO:0000313" key="1">
    <source>
        <dbReference type="EMBL" id="ETA69142.1"/>
    </source>
</evidence>
<sequence length="86" mass="9558">MSLWICIECHDGTHCLVSGSLPPKECVISPNIGDSKFSELNLEDNDLKLEARERGFHVINEKDLLELVHKLAEASEALDNVVEEGI</sequence>
<dbReference type="RefSeq" id="WP_023846275.1">
    <property type="nucleotide sequence ID" value="NZ_AZAJ01000001.1"/>
</dbReference>
<dbReference type="STRING" id="1090322.MettiDRAFT_2636"/>